<sequence length="30" mass="3534">MIFADVLHLRLDNLDSNCLSYKLHRNHVPV</sequence>
<reference evidence="1" key="1">
    <citation type="submission" date="2014-09" db="EMBL/GenBank/DDBJ databases">
        <authorList>
            <person name="Magalhaes I.L.F."/>
            <person name="Oliveira U."/>
            <person name="Santos F.R."/>
            <person name="Vidigal T.H.D.A."/>
            <person name="Brescovit A.D."/>
            <person name="Santos A.J."/>
        </authorList>
    </citation>
    <scope>NUCLEOTIDE SEQUENCE</scope>
    <source>
        <tissue evidence="1">Shoot tissue taken approximately 20 cm above the soil surface</tissue>
    </source>
</reference>
<dbReference type="AlphaFoldDB" id="A0A0A8Z359"/>
<organism evidence="1">
    <name type="scientific">Arundo donax</name>
    <name type="common">Giant reed</name>
    <name type="synonym">Donax arundinaceus</name>
    <dbReference type="NCBI Taxonomy" id="35708"/>
    <lineage>
        <taxon>Eukaryota</taxon>
        <taxon>Viridiplantae</taxon>
        <taxon>Streptophyta</taxon>
        <taxon>Embryophyta</taxon>
        <taxon>Tracheophyta</taxon>
        <taxon>Spermatophyta</taxon>
        <taxon>Magnoliopsida</taxon>
        <taxon>Liliopsida</taxon>
        <taxon>Poales</taxon>
        <taxon>Poaceae</taxon>
        <taxon>PACMAD clade</taxon>
        <taxon>Arundinoideae</taxon>
        <taxon>Arundineae</taxon>
        <taxon>Arundo</taxon>
    </lineage>
</organism>
<reference evidence="1" key="2">
    <citation type="journal article" date="2015" name="Data Brief">
        <title>Shoot transcriptome of the giant reed, Arundo donax.</title>
        <authorList>
            <person name="Barrero R.A."/>
            <person name="Guerrero F.D."/>
            <person name="Moolhuijzen P."/>
            <person name="Goolsby J.A."/>
            <person name="Tidwell J."/>
            <person name="Bellgard S.E."/>
            <person name="Bellgard M.I."/>
        </authorList>
    </citation>
    <scope>NUCLEOTIDE SEQUENCE</scope>
    <source>
        <tissue evidence="1">Shoot tissue taken approximately 20 cm above the soil surface</tissue>
    </source>
</reference>
<proteinExistence type="predicted"/>
<dbReference type="EMBL" id="GBRH01264046">
    <property type="protein sequence ID" value="JAD33849.1"/>
    <property type="molecule type" value="Transcribed_RNA"/>
</dbReference>
<accession>A0A0A8Z359</accession>
<evidence type="ECO:0000313" key="1">
    <source>
        <dbReference type="EMBL" id="JAD33849.1"/>
    </source>
</evidence>
<protein>
    <submittedName>
        <fullName evidence="1">Uncharacterized protein</fullName>
    </submittedName>
</protein>
<name>A0A0A8Z359_ARUDO</name>